<accession>A0ABQ4X268</accession>
<gene>
    <name evidence="1" type="ORF">Tco_0653922</name>
</gene>
<reference evidence="1" key="2">
    <citation type="submission" date="2022-01" db="EMBL/GenBank/DDBJ databases">
        <authorList>
            <person name="Yamashiro T."/>
            <person name="Shiraishi A."/>
            <person name="Satake H."/>
            <person name="Nakayama K."/>
        </authorList>
    </citation>
    <scope>NUCLEOTIDE SEQUENCE</scope>
</reference>
<dbReference type="Proteomes" id="UP001151760">
    <property type="component" value="Unassembled WGS sequence"/>
</dbReference>
<organism evidence="1 2">
    <name type="scientific">Tanacetum coccineum</name>
    <dbReference type="NCBI Taxonomy" id="301880"/>
    <lineage>
        <taxon>Eukaryota</taxon>
        <taxon>Viridiplantae</taxon>
        <taxon>Streptophyta</taxon>
        <taxon>Embryophyta</taxon>
        <taxon>Tracheophyta</taxon>
        <taxon>Spermatophyta</taxon>
        <taxon>Magnoliopsida</taxon>
        <taxon>eudicotyledons</taxon>
        <taxon>Gunneridae</taxon>
        <taxon>Pentapetalae</taxon>
        <taxon>asterids</taxon>
        <taxon>campanulids</taxon>
        <taxon>Asterales</taxon>
        <taxon>Asteraceae</taxon>
        <taxon>Asteroideae</taxon>
        <taxon>Anthemideae</taxon>
        <taxon>Anthemidinae</taxon>
        <taxon>Tanacetum</taxon>
    </lineage>
</organism>
<feature type="non-terminal residue" evidence="1">
    <location>
        <position position="199"/>
    </location>
</feature>
<reference evidence="1" key="1">
    <citation type="journal article" date="2022" name="Int. J. Mol. Sci.">
        <title>Draft Genome of Tanacetum Coccineum: Genomic Comparison of Closely Related Tanacetum-Family Plants.</title>
        <authorList>
            <person name="Yamashiro T."/>
            <person name="Shiraishi A."/>
            <person name="Nakayama K."/>
            <person name="Satake H."/>
        </authorList>
    </citation>
    <scope>NUCLEOTIDE SEQUENCE</scope>
</reference>
<sequence length="199" mass="22568">MPCPCDLRGIGIAEKTFKINLKTIFLKRDKIKLELVTLALGTTSDLPTTALHTTGFSARIVMAEGEIDNLTIEQYLALTRGNQASGVVKPKIGGNVNFDIKNQFMRELREDTFSGNKNDRYTTIPKAGTKLLHRAYFSCSWDTLWDLNTKSGNDPLLKLEDMEEVFDFSENHRTFPSRLIRHSLARCELEEEVVVQSNR</sequence>
<comment type="caution">
    <text evidence="1">The sequence shown here is derived from an EMBL/GenBank/DDBJ whole genome shotgun (WGS) entry which is preliminary data.</text>
</comment>
<protein>
    <submittedName>
        <fullName evidence="1">Uncharacterized protein</fullName>
    </submittedName>
</protein>
<evidence type="ECO:0000313" key="2">
    <source>
        <dbReference type="Proteomes" id="UP001151760"/>
    </source>
</evidence>
<dbReference type="EMBL" id="BQNB010009128">
    <property type="protein sequence ID" value="GJS59138.1"/>
    <property type="molecule type" value="Genomic_DNA"/>
</dbReference>
<keyword evidence="2" id="KW-1185">Reference proteome</keyword>
<proteinExistence type="predicted"/>
<evidence type="ECO:0000313" key="1">
    <source>
        <dbReference type="EMBL" id="GJS59138.1"/>
    </source>
</evidence>
<name>A0ABQ4X268_9ASTR</name>